<dbReference type="EMBL" id="REFZ01000003">
    <property type="protein sequence ID" value="RQH01972.1"/>
    <property type="molecule type" value="Genomic_DNA"/>
</dbReference>
<accession>A0A3N6MZK8</accession>
<feature type="region of interest" description="Disordered" evidence="1">
    <location>
        <begin position="1"/>
        <end position="66"/>
    </location>
</feature>
<feature type="compositionally biased region" description="Basic and acidic residues" evidence="1">
    <location>
        <begin position="45"/>
        <end position="66"/>
    </location>
</feature>
<sequence>MTVAAVRRRVEPLETRSVAAAGSRRSSGDGGSPSSVRVETVPSRVRRETTPERRRDRERCRWGSRL</sequence>
<protein>
    <submittedName>
        <fullName evidence="2">Uncharacterized protein</fullName>
    </submittedName>
</protein>
<proteinExistence type="predicted"/>
<comment type="caution">
    <text evidence="2">The sequence shown here is derived from an EMBL/GenBank/DDBJ whole genome shotgun (WGS) entry which is preliminary data.</text>
</comment>
<keyword evidence="3" id="KW-1185">Reference proteome</keyword>
<dbReference type="AlphaFoldDB" id="A0A3N6MZK8"/>
<evidence type="ECO:0000256" key="1">
    <source>
        <dbReference type="SAM" id="MobiDB-lite"/>
    </source>
</evidence>
<name>A0A3N6MZK8_NATCH</name>
<evidence type="ECO:0000313" key="3">
    <source>
        <dbReference type="Proteomes" id="UP000281431"/>
    </source>
</evidence>
<feature type="compositionally biased region" description="Low complexity" evidence="1">
    <location>
        <begin position="16"/>
        <end position="25"/>
    </location>
</feature>
<dbReference type="Proteomes" id="UP000281431">
    <property type="component" value="Unassembled WGS sequence"/>
</dbReference>
<gene>
    <name evidence="2" type="ORF">EA472_06635</name>
</gene>
<organism evidence="2 3">
    <name type="scientific">Natrarchaeobius chitinivorans</name>
    <dbReference type="NCBI Taxonomy" id="1679083"/>
    <lineage>
        <taxon>Archaea</taxon>
        <taxon>Methanobacteriati</taxon>
        <taxon>Methanobacteriota</taxon>
        <taxon>Stenosarchaea group</taxon>
        <taxon>Halobacteria</taxon>
        <taxon>Halobacteriales</taxon>
        <taxon>Natrialbaceae</taxon>
        <taxon>Natrarchaeobius</taxon>
    </lineage>
</organism>
<reference evidence="2 3" key="1">
    <citation type="submission" date="2018-10" db="EMBL/GenBank/DDBJ databases">
        <title>Natrarchaeobius chitinivorans gen. nov., sp. nov., and Natrarchaeobius haloalkaliphilus sp. nov., alkaliphilic, chitin-utilizing haloarchaea from hypersaline alkaline lakes.</title>
        <authorList>
            <person name="Sorokin D.Y."/>
            <person name="Elcheninov A.G."/>
            <person name="Kostrikina N.A."/>
            <person name="Bale N.J."/>
            <person name="Sinninghe Damste J.S."/>
            <person name="Khijniak T.V."/>
            <person name="Kublanov I.V."/>
            <person name="Toshchakov S.V."/>
        </authorList>
    </citation>
    <scope>NUCLEOTIDE SEQUENCE [LARGE SCALE GENOMIC DNA]</scope>
    <source>
        <strain evidence="2 3">AArcht7</strain>
    </source>
</reference>
<evidence type="ECO:0000313" key="2">
    <source>
        <dbReference type="EMBL" id="RQH01972.1"/>
    </source>
</evidence>